<protein>
    <submittedName>
        <fullName evidence="2">4-hydroxybenzoyl-CoA thioesterase</fullName>
    </submittedName>
</protein>
<dbReference type="EMBL" id="BJNY01000002">
    <property type="protein sequence ID" value="GED05083.1"/>
    <property type="molecule type" value="Genomic_DNA"/>
</dbReference>
<reference evidence="2 3" key="1">
    <citation type="submission" date="2019-06" db="EMBL/GenBank/DDBJ databases">
        <title>Whole genome shotgun sequence of Glutamicibacter uratoxydans NBRC 15515.</title>
        <authorList>
            <person name="Hosoyama A."/>
            <person name="Uohara A."/>
            <person name="Ohji S."/>
            <person name="Ichikawa N."/>
        </authorList>
    </citation>
    <scope>NUCLEOTIDE SEQUENCE [LARGE SCALE GENOMIC DNA]</scope>
    <source>
        <strain evidence="2 3">NBRC 15515</strain>
    </source>
</reference>
<dbReference type="Pfam" id="PF13279">
    <property type="entry name" value="4HBT_2"/>
    <property type="match status" value="1"/>
</dbReference>
<organism evidence="2 3">
    <name type="scientific">Glutamicibacter uratoxydans</name>
    <name type="common">Arthrobacter uratoxydans</name>
    <dbReference type="NCBI Taxonomy" id="43667"/>
    <lineage>
        <taxon>Bacteria</taxon>
        <taxon>Bacillati</taxon>
        <taxon>Actinomycetota</taxon>
        <taxon>Actinomycetes</taxon>
        <taxon>Micrococcales</taxon>
        <taxon>Micrococcaceae</taxon>
        <taxon>Glutamicibacter</taxon>
    </lineage>
</organism>
<dbReference type="CDD" id="cd00586">
    <property type="entry name" value="4HBT"/>
    <property type="match status" value="1"/>
</dbReference>
<dbReference type="SUPFAM" id="SSF54637">
    <property type="entry name" value="Thioesterase/thiol ester dehydrase-isomerase"/>
    <property type="match status" value="1"/>
</dbReference>
<proteinExistence type="predicted"/>
<dbReference type="RefSeq" id="WP_246055306.1">
    <property type="nucleotide sequence ID" value="NZ_BAAAJL010000003.1"/>
</dbReference>
<sequence>MDMKPVKENNDSTSGPHKNEVPEAVNAFLAAGLAGATVERHIEWVDTDAAGHQHNSVVMRFVEAAEAKLFRDLGLKSYFPTAPRVRHEIDYRAKLFFGQLVTAVVRVDRLGTSSMSFAFEVWGHPHEGRGATLAAEGKFITVCVPVGKQASAPWPQEIVEALQG</sequence>
<keyword evidence="3" id="KW-1185">Reference proteome</keyword>
<comment type="caution">
    <text evidence="2">The sequence shown here is derived from an EMBL/GenBank/DDBJ whole genome shotgun (WGS) entry which is preliminary data.</text>
</comment>
<accession>A0A4Y4DKG9</accession>
<evidence type="ECO:0000256" key="1">
    <source>
        <dbReference type="SAM" id="MobiDB-lite"/>
    </source>
</evidence>
<evidence type="ECO:0000313" key="3">
    <source>
        <dbReference type="Proteomes" id="UP000316612"/>
    </source>
</evidence>
<dbReference type="InterPro" id="IPR029069">
    <property type="entry name" value="HotDog_dom_sf"/>
</dbReference>
<feature type="compositionally biased region" description="Basic and acidic residues" evidence="1">
    <location>
        <begin position="1"/>
        <end position="10"/>
    </location>
</feature>
<feature type="region of interest" description="Disordered" evidence="1">
    <location>
        <begin position="1"/>
        <end position="20"/>
    </location>
</feature>
<dbReference type="Proteomes" id="UP000316612">
    <property type="component" value="Unassembled WGS sequence"/>
</dbReference>
<evidence type="ECO:0000313" key="2">
    <source>
        <dbReference type="EMBL" id="GED05083.1"/>
    </source>
</evidence>
<dbReference type="AlphaFoldDB" id="A0A4Y4DKG9"/>
<dbReference type="Gene3D" id="3.10.129.10">
    <property type="entry name" value="Hotdog Thioesterase"/>
    <property type="match status" value="1"/>
</dbReference>
<gene>
    <name evidence="2" type="ORF">AUR04nite_06150</name>
</gene>
<name>A0A4Y4DKG9_GLUUR</name>